<dbReference type="AlphaFoldDB" id="A0A0E0R5W4"/>
<keyword evidence="3" id="KW-1185">Reference proteome</keyword>
<evidence type="ECO:0000313" key="2">
    <source>
        <dbReference type="EnsemblPlants" id="ORUFI11G07080.1"/>
    </source>
</evidence>
<protein>
    <submittedName>
        <fullName evidence="2">Uncharacterized protein</fullName>
    </submittedName>
</protein>
<accession>A0A0E0R5W4</accession>
<dbReference type="EnsemblPlants" id="ORUFI11G07080.1">
    <property type="protein sequence ID" value="ORUFI11G07080.1"/>
    <property type="gene ID" value="ORUFI11G07080"/>
</dbReference>
<dbReference type="Proteomes" id="UP000008022">
    <property type="component" value="Unassembled WGS sequence"/>
</dbReference>
<reference evidence="3" key="1">
    <citation type="submission" date="2013-06" db="EMBL/GenBank/DDBJ databases">
        <authorList>
            <person name="Zhao Q."/>
        </authorList>
    </citation>
    <scope>NUCLEOTIDE SEQUENCE</scope>
    <source>
        <strain evidence="3">cv. W1943</strain>
    </source>
</reference>
<feature type="region of interest" description="Disordered" evidence="1">
    <location>
        <begin position="30"/>
        <end position="54"/>
    </location>
</feature>
<proteinExistence type="predicted"/>
<dbReference type="Gramene" id="ORUFI11G07080.1">
    <property type="protein sequence ID" value="ORUFI11G07080.1"/>
    <property type="gene ID" value="ORUFI11G07080"/>
</dbReference>
<dbReference type="HOGENOM" id="CLU_2726624_0_0_1"/>
<sequence>MMLLRQHEEEQFQKMMLLRQHEEEQFLHHRHQEEHEDEKAFESKETTEIRLRRDSDDEKMAVILHGHAPIHT</sequence>
<reference evidence="2" key="2">
    <citation type="submission" date="2015-06" db="UniProtKB">
        <authorList>
            <consortium name="EnsemblPlants"/>
        </authorList>
    </citation>
    <scope>IDENTIFICATION</scope>
</reference>
<evidence type="ECO:0000256" key="1">
    <source>
        <dbReference type="SAM" id="MobiDB-lite"/>
    </source>
</evidence>
<name>A0A0E0R5W4_ORYRU</name>
<organism evidence="2 3">
    <name type="scientific">Oryza rufipogon</name>
    <name type="common">Brownbeard rice</name>
    <name type="synonym">Asian wild rice</name>
    <dbReference type="NCBI Taxonomy" id="4529"/>
    <lineage>
        <taxon>Eukaryota</taxon>
        <taxon>Viridiplantae</taxon>
        <taxon>Streptophyta</taxon>
        <taxon>Embryophyta</taxon>
        <taxon>Tracheophyta</taxon>
        <taxon>Spermatophyta</taxon>
        <taxon>Magnoliopsida</taxon>
        <taxon>Liliopsida</taxon>
        <taxon>Poales</taxon>
        <taxon>Poaceae</taxon>
        <taxon>BOP clade</taxon>
        <taxon>Oryzoideae</taxon>
        <taxon>Oryzeae</taxon>
        <taxon>Oryzinae</taxon>
        <taxon>Oryza</taxon>
    </lineage>
</organism>
<evidence type="ECO:0000313" key="3">
    <source>
        <dbReference type="Proteomes" id="UP000008022"/>
    </source>
</evidence>